<dbReference type="PROSITE" id="PS51257">
    <property type="entry name" value="PROKAR_LIPOPROTEIN"/>
    <property type="match status" value="1"/>
</dbReference>
<dbReference type="Pfam" id="PF12849">
    <property type="entry name" value="PBP_like_2"/>
    <property type="match status" value="1"/>
</dbReference>
<reference evidence="7 8" key="1">
    <citation type="journal article" date="2016" name="Biochim. Biophys. Acta">
        <title>Characterization of red-shifted phycobilisomes isolated from the chlorophyll f-containing cyanobacterium Halomicronema hongdechloris.</title>
        <authorList>
            <person name="Li Y."/>
            <person name="Lin Y."/>
            <person name="Garvey C.J."/>
            <person name="Birch D."/>
            <person name="Corkery R.W."/>
            <person name="Loughlin P.C."/>
            <person name="Scheer H."/>
            <person name="Willows R.D."/>
            <person name="Chen M."/>
        </authorList>
    </citation>
    <scope>NUCLEOTIDE SEQUENCE [LARGE SCALE GENOMIC DNA]</scope>
    <source>
        <strain evidence="7 8">C2206</strain>
    </source>
</reference>
<keyword evidence="4" id="KW-0592">Phosphate transport</keyword>
<dbReference type="EMBL" id="CP021983">
    <property type="protein sequence ID" value="ASC74235.1"/>
    <property type="molecule type" value="Genomic_DNA"/>
</dbReference>
<dbReference type="STRING" id="1641165.XM38_16930"/>
<comment type="similarity">
    <text evidence="1 4">Belongs to the PstS family.</text>
</comment>
<dbReference type="SUPFAM" id="SSF53850">
    <property type="entry name" value="Periplasmic binding protein-like II"/>
    <property type="match status" value="1"/>
</dbReference>
<feature type="region of interest" description="Disordered" evidence="5">
    <location>
        <begin position="31"/>
        <end position="50"/>
    </location>
</feature>
<dbReference type="RefSeq" id="WP_080811159.1">
    <property type="nucleotide sequence ID" value="NZ_CP021983.2"/>
</dbReference>
<evidence type="ECO:0000313" key="7">
    <source>
        <dbReference type="EMBL" id="ASC74235.1"/>
    </source>
</evidence>
<dbReference type="Gene3D" id="3.40.190.10">
    <property type="entry name" value="Periplasmic binding protein-like II"/>
    <property type="match status" value="2"/>
</dbReference>
<dbReference type="AlphaFoldDB" id="A0A1Z3HVD7"/>
<dbReference type="InterPro" id="IPR011862">
    <property type="entry name" value="Phos-bd"/>
</dbReference>
<dbReference type="NCBIfam" id="TIGR02136">
    <property type="entry name" value="ptsS_2"/>
    <property type="match status" value="1"/>
</dbReference>
<dbReference type="InterPro" id="IPR050811">
    <property type="entry name" value="Phosphate_ABC_transporter"/>
</dbReference>
<dbReference type="KEGG" id="hhg:XM38_052100"/>
<dbReference type="FunFam" id="3.40.190.10:FF:000055">
    <property type="entry name" value="Phosphate ABC transporter, phosphate-binding protein"/>
    <property type="match status" value="1"/>
</dbReference>
<name>A0A1Z3HVD7_9CYAN</name>
<dbReference type="GO" id="GO:0006817">
    <property type="term" value="P:phosphate ion transport"/>
    <property type="evidence" value="ECO:0007669"/>
    <property type="project" value="UniProtKB-UniRule"/>
</dbReference>
<keyword evidence="8" id="KW-1185">Reference proteome</keyword>
<proteinExistence type="inferred from homology"/>
<protein>
    <recommendedName>
        <fullName evidence="4">Phosphate-binding protein</fullName>
    </recommendedName>
</protein>
<dbReference type="InterPro" id="IPR024370">
    <property type="entry name" value="PBP_domain"/>
</dbReference>
<dbReference type="GO" id="GO:0042301">
    <property type="term" value="F:phosphate ion binding"/>
    <property type="evidence" value="ECO:0007669"/>
    <property type="project" value="UniProtKB-UniRule"/>
</dbReference>
<keyword evidence="3 4" id="KW-0732">Signal</keyword>
<evidence type="ECO:0000256" key="5">
    <source>
        <dbReference type="SAM" id="MobiDB-lite"/>
    </source>
</evidence>
<evidence type="ECO:0000256" key="3">
    <source>
        <dbReference type="ARBA" id="ARBA00022729"/>
    </source>
</evidence>
<dbReference type="OrthoDB" id="9790048at2"/>
<feature type="compositionally biased region" description="Low complexity" evidence="5">
    <location>
        <begin position="31"/>
        <end position="41"/>
    </location>
</feature>
<evidence type="ECO:0000256" key="2">
    <source>
        <dbReference type="ARBA" id="ARBA00022448"/>
    </source>
</evidence>
<keyword evidence="2 4" id="KW-0813">Transport</keyword>
<sequence>MVFSTTRFAYAVSLAALLTGVAACGGQQTATDTETDTTAEAPAEGGSELSGDVLIDGSSTVFPISEAMAEEFMAENPGTRVTVGVSGSGGGFEKFCNGETDVSNASRPIKQEEIDTCAENGIEFIELPIAFDGLSVVVNNENDWAQCLTPAELNTMWSPEAEGEVTSWNQVRGEFPDQELRLYGPGTDSGTFDYFTEAINEEGGASRGDYTASEDDNVIVQGVTAADPGGLGYFGYAYYEENQDALKIVEIENAEGTCVAPSRETIADGSYNPLSRPLFFYVKVDSYETKPQVAAFVDFQIDPANSDLVAETGYVGLPETITERVAARLESGTTGSIYEGGSSVGVKLEDKL</sequence>
<gene>
    <name evidence="7" type="ORF">XM38_052100</name>
</gene>
<feature type="signal peptide" evidence="4">
    <location>
        <begin position="1"/>
        <end position="24"/>
    </location>
</feature>
<accession>A0A1Z3HVD7</accession>
<dbReference type="PANTHER" id="PTHR30570:SF1">
    <property type="entry name" value="PHOSPHATE-BINDING PROTEIN PSTS"/>
    <property type="match status" value="1"/>
</dbReference>
<feature type="domain" description="PBP" evidence="6">
    <location>
        <begin position="44"/>
        <end position="301"/>
    </location>
</feature>
<dbReference type="CDD" id="cd13654">
    <property type="entry name" value="PBP2_phosphate_like_2"/>
    <property type="match status" value="1"/>
</dbReference>
<comment type="function">
    <text evidence="4">Involved in the system for phosphate transport across the cytoplasmic membrane.</text>
</comment>
<evidence type="ECO:0000259" key="6">
    <source>
        <dbReference type="Pfam" id="PF12849"/>
    </source>
</evidence>
<feature type="chain" id="PRO_5027143897" description="Phosphate-binding protein" evidence="4">
    <location>
        <begin position="25"/>
        <end position="352"/>
    </location>
</feature>
<evidence type="ECO:0000256" key="1">
    <source>
        <dbReference type="ARBA" id="ARBA00008725"/>
    </source>
</evidence>
<organism evidence="7 8">
    <name type="scientific">Halomicronema hongdechloris C2206</name>
    <dbReference type="NCBI Taxonomy" id="1641165"/>
    <lineage>
        <taxon>Bacteria</taxon>
        <taxon>Bacillati</taxon>
        <taxon>Cyanobacteriota</taxon>
        <taxon>Cyanophyceae</taxon>
        <taxon>Nodosilineales</taxon>
        <taxon>Nodosilineaceae</taxon>
        <taxon>Halomicronema</taxon>
    </lineage>
</organism>
<dbReference type="PANTHER" id="PTHR30570">
    <property type="entry name" value="PERIPLASMIC PHOSPHATE BINDING COMPONENT OF PHOSPHATE ABC TRANSPORTER"/>
    <property type="match status" value="1"/>
</dbReference>
<evidence type="ECO:0000256" key="4">
    <source>
        <dbReference type="RuleBase" id="RU367119"/>
    </source>
</evidence>
<dbReference type="Proteomes" id="UP000191901">
    <property type="component" value="Chromosome"/>
</dbReference>
<evidence type="ECO:0000313" key="8">
    <source>
        <dbReference type="Proteomes" id="UP000191901"/>
    </source>
</evidence>